<dbReference type="Pfam" id="PF07730">
    <property type="entry name" value="HisKA_3"/>
    <property type="match status" value="1"/>
</dbReference>
<dbReference type="GO" id="GO:0016020">
    <property type="term" value="C:membrane"/>
    <property type="evidence" value="ECO:0007669"/>
    <property type="project" value="InterPro"/>
</dbReference>
<dbReference type="GO" id="GO:0005524">
    <property type="term" value="F:ATP binding"/>
    <property type="evidence" value="ECO:0007669"/>
    <property type="project" value="UniProtKB-KW"/>
</dbReference>
<dbReference type="Gene3D" id="3.30.565.10">
    <property type="entry name" value="Histidine kinase-like ATPase, C-terminal domain"/>
    <property type="match status" value="1"/>
</dbReference>
<dbReference type="PANTHER" id="PTHR24421">
    <property type="entry name" value="NITRATE/NITRITE SENSOR PROTEIN NARX-RELATED"/>
    <property type="match status" value="1"/>
</dbReference>
<keyword evidence="4" id="KW-0808">Transferase</keyword>
<dbReference type="InterPro" id="IPR036890">
    <property type="entry name" value="HATPase_C_sf"/>
</dbReference>
<dbReference type="InterPro" id="IPR011712">
    <property type="entry name" value="Sig_transdc_His_kin_sub3_dim/P"/>
</dbReference>
<comment type="catalytic activity">
    <reaction evidence="1">
        <text>ATP + protein L-histidine = ADP + protein N-phospho-L-histidine.</text>
        <dbReference type="EC" id="2.7.13.3"/>
    </reaction>
</comment>
<name>A0A4Q7ZSW1_9ACTN</name>
<dbReference type="PANTHER" id="PTHR24421:SF10">
    <property type="entry name" value="NITRATE_NITRITE SENSOR PROTEIN NARQ"/>
    <property type="match status" value="1"/>
</dbReference>
<protein>
    <recommendedName>
        <fullName evidence="2">histidine kinase</fullName>
        <ecNumber evidence="2">2.7.13.3</ecNumber>
    </recommendedName>
</protein>
<evidence type="ECO:0000256" key="7">
    <source>
        <dbReference type="ARBA" id="ARBA00022840"/>
    </source>
</evidence>
<dbReference type="EC" id="2.7.13.3" evidence="2"/>
<evidence type="ECO:0000256" key="3">
    <source>
        <dbReference type="ARBA" id="ARBA00022553"/>
    </source>
</evidence>
<dbReference type="InterPro" id="IPR055558">
    <property type="entry name" value="DUF7134"/>
</dbReference>
<feature type="domain" description="DUF7134" evidence="12">
    <location>
        <begin position="18"/>
        <end position="159"/>
    </location>
</feature>
<dbReference type="Pfam" id="PF02518">
    <property type="entry name" value="HATPase_c"/>
    <property type="match status" value="1"/>
</dbReference>
<dbReference type="InterPro" id="IPR050482">
    <property type="entry name" value="Sensor_HK_TwoCompSys"/>
</dbReference>
<proteinExistence type="predicted"/>
<accession>A0A4Q7ZSW1</accession>
<keyword evidence="7" id="KW-0067">ATP-binding</keyword>
<sequence>MVSNGPSQRPQSQGTTWWGGLLAVAFVAVATAESASSADLAGPQWLNGLCAAAMAVPLATGRRYPTAAVAAAAAAATVQTIWLTPSTDLAMPFLAMLIAAYTAGRYAPHRRVALILLGLCLAEEWTGPIAVNRDPVWDGLFVSLALWAVWLLGRSFLTRANLAQAERARLEAEWERATQIRRAVTAERHAVARDLHDTVAHAVTLMVLQATGSRLIARKDPAAAAAAMASIEKAGRQAMDDLRAMLHVLRQEPDGRPAPPPTLEQLNALVETARSSGVDAVLDTSALTAELPRPLAVTAYRTVQEGLTNAARHAPGAPVGITLRTTPRQLTVTVTNAPAPGDRSSPTTGSGTGLAGLRERVTALGGVLTAGPQPDGGYALAATLPRSPA</sequence>
<evidence type="ECO:0000256" key="1">
    <source>
        <dbReference type="ARBA" id="ARBA00000085"/>
    </source>
</evidence>
<keyword evidence="5" id="KW-0547">Nucleotide-binding</keyword>
<gene>
    <name evidence="13" type="ORF">EV385_5536</name>
</gene>
<reference evidence="13 14" key="1">
    <citation type="submission" date="2019-02" db="EMBL/GenBank/DDBJ databases">
        <title>Sequencing the genomes of 1000 actinobacteria strains.</title>
        <authorList>
            <person name="Klenk H.-P."/>
        </authorList>
    </citation>
    <scope>NUCLEOTIDE SEQUENCE [LARGE SCALE GENOMIC DNA]</scope>
    <source>
        <strain evidence="13 14">DSM 45162</strain>
    </source>
</reference>
<evidence type="ECO:0000313" key="14">
    <source>
        <dbReference type="Proteomes" id="UP000292564"/>
    </source>
</evidence>
<dbReference type="AlphaFoldDB" id="A0A4Q7ZSW1"/>
<feature type="domain" description="Signal transduction histidine kinase subgroup 3 dimerisation and phosphoacceptor" evidence="11">
    <location>
        <begin position="187"/>
        <end position="252"/>
    </location>
</feature>
<evidence type="ECO:0000256" key="5">
    <source>
        <dbReference type="ARBA" id="ARBA00022741"/>
    </source>
</evidence>
<feature type="domain" description="Histidine kinase/HSP90-like ATPase" evidence="10">
    <location>
        <begin position="299"/>
        <end position="386"/>
    </location>
</feature>
<organism evidence="13 14">
    <name type="scientific">Krasilnikovia cinnamomea</name>
    <dbReference type="NCBI Taxonomy" id="349313"/>
    <lineage>
        <taxon>Bacteria</taxon>
        <taxon>Bacillati</taxon>
        <taxon>Actinomycetota</taxon>
        <taxon>Actinomycetes</taxon>
        <taxon>Micromonosporales</taxon>
        <taxon>Micromonosporaceae</taxon>
        <taxon>Krasilnikovia</taxon>
    </lineage>
</organism>
<dbReference type="OrthoDB" id="227596at2"/>
<dbReference type="Pfam" id="PF23539">
    <property type="entry name" value="DUF7134"/>
    <property type="match status" value="1"/>
</dbReference>
<evidence type="ECO:0000259" key="10">
    <source>
        <dbReference type="Pfam" id="PF02518"/>
    </source>
</evidence>
<dbReference type="SUPFAM" id="SSF55874">
    <property type="entry name" value="ATPase domain of HSP90 chaperone/DNA topoisomerase II/histidine kinase"/>
    <property type="match status" value="1"/>
</dbReference>
<evidence type="ECO:0000256" key="6">
    <source>
        <dbReference type="ARBA" id="ARBA00022777"/>
    </source>
</evidence>
<dbReference type="Gene3D" id="1.20.5.1930">
    <property type="match status" value="1"/>
</dbReference>
<dbReference type="GO" id="GO:0000155">
    <property type="term" value="F:phosphorelay sensor kinase activity"/>
    <property type="evidence" value="ECO:0007669"/>
    <property type="project" value="InterPro"/>
</dbReference>
<evidence type="ECO:0000313" key="13">
    <source>
        <dbReference type="EMBL" id="RZU53605.1"/>
    </source>
</evidence>
<evidence type="ECO:0000256" key="2">
    <source>
        <dbReference type="ARBA" id="ARBA00012438"/>
    </source>
</evidence>
<keyword evidence="8" id="KW-0902">Two-component regulatory system</keyword>
<evidence type="ECO:0000259" key="11">
    <source>
        <dbReference type="Pfam" id="PF07730"/>
    </source>
</evidence>
<keyword evidence="14" id="KW-1185">Reference proteome</keyword>
<comment type="caution">
    <text evidence="13">The sequence shown here is derived from an EMBL/GenBank/DDBJ whole genome shotgun (WGS) entry which is preliminary data.</text>
</comment>
<keyword evidence="6 13" id="KW-0418">Kinase</keyword>
<feature type="region of interest" description="Disordered" evidence="9">
    <location>
        <begin position="367"/>
        <end position="389"/>
    </location>
</feature>
<evidence type="ECO:0000256" key="4">
    <source>
        <dbReference type="ARBA" id="ARBA00022679"/>
    </source>
</evidence>
<dbReference type="Proteomes" id="UP000292564">
    <property type="component" value="Unassembled WGS sequence"/>
</dbReference>
<dbReference type="CDD" id="cd16917">
    <property type="entry name" value="HATPase_UhpB-NarQ-NarX-like"/>
    <property type="match status" value="1"/>
</dbReference>
<dbReference type="GO" id="GO:0046983">
    <property type="term" value="F:protein dimerization activity"/>
    <property type="evidence" value="ECO:0007669"/>
    <property type="project" value="InterPro"/>
</dbReference>
<keyword evidence="3" id="KW-0597">Phosphoprotein</keyword>
<evidence type="ECO:0000256" key="8">
    <source>
        <dbReference type="ARBA" id="ARBA00023012"/>
    </source>
</evidence>
<dbReference type="EMBL" id="SHKY01000001">
    <property type="protein sequence ID" value="RZU53605.1"/>
    <property type="molecule type" value="Genomic_DNA"/>
</dbReference>
<evidence type="ECO:0000259" key="12">
    <source>
        <dbReference type="Pfam" id="PF23539"/>
    </source>
</evidence>
<evidence type="ECO:0000256" key="9">
    <source>
        <dbReference type="SAM" id="MobiDB-lite"/>
    </source>
</evidence>
<dbReference type="InterPro" id="IPR003594">
    <property type="entry name" value="HATPase_dom"/>
</dbReference>